<comment type="domain">
    <text evidence="6">Contains large globular domains required for ATP hydrolysis at each terminus and a third globular domain forming a flexible hinge near the middle of the molecule. These domains are separated by coiled-coil structures.</text>
</comment>
<dbReference type="KEGG" id="nio:NITINOP_1568"/>
<feature type="region of interest" description="Disordered" evidence="7">
    <location>
        <begin position="968"/>
        <end position="1004"/>
    </location>
</feature>
<dbReference type="HAMAP" id="MF_01894">
    <property type="entry name" value="Smc_prok"/>
    <property type="match status" value="1"/>
</dbReference>
<dbReference type="InterPro" id="IPR024704">
    <property type="entry name" value="SMC"/>
</dbReference>
<dbReference type="Gene3D" id="1.20.1060.20">
    <property type="match status" value="1"/>
</dbReference>
<keyword evidence="10" id="KW-1185">Reference proteome</keyword>
<dbReference type="SUPFAM" id="SSF52540">
    <property type="entry name" value="P-loop containing nucleoside triphosphate hydrolases"/>
    <property type="match status" value="1"/>
</dbReference>
<keyword evidence="4 6" id="KW-0175">Coiled coil</keyword>
<gene>
    <name evidence="6 9" type="primary">smc</name>
    <name evidence="9" type="ORF">NITINOP_1568</name>
</gene>
<comment type="subcellular location">
    <subcellularLocation>
        <location evidence="6">Cytoplasm</location>
    </subcellularLocation>
</comment>
<dbReference type="GO" id="GO:0005524">
    <property type="term" value="F:ATP binding"/>
    <property type="evidence" value="ECO:0007669"/>
    <property type="project" value="UniProtKB-UniRule"/>
</dbReference>
<feature type="coiled-coil region" evidence="6">
    <location>
        <begin position="866"/>
        <end position="942"/>
    </location>
</feature>
<feature type="binding site" evidence="6">
    <location>
        <begin position="31"/>
        <end position="38"/>
    </location>
    <ligand>
        <name>ATP</name>
        <dbReference type="ChEBI" id="CHEBI:30616"/>
    </ligand>
</feature>
<evidence type="ECO:0000256" key="7">
    <source>
        <dbReference type="SAM" id="MobiDB-lite"/>
    </source>
</evidence>
<evidence type="ECO:0000256" key="6">
    <source>
        <dbReference type="HAMAP-Rule" id="MF_01894"/>
    </source>
</evidence>
<dbReference type="STRING" id="1715989.NITINOP_1568"/>
<dbReference type="SMART" id="SM00968">
    <property type="entry name" value="SMC_hinge"/>
    <property type="match status" value="1"/>
</dbReference>
<keyword evidence="5 6" id="KW-0238">DNA-binding</keyword>
<evidence type="ECO:0000256" key="5">
    <source>
        <dbReference type="ARBA" id="ARBA00023125"/>
    </source>
</evidence>
<dbReference type="PANTHER" id="PTHR43977">
    <property type="entry name" value="STRUCTURAL MAINTENANCE OF CHROMOSOMES PROTEIN 3"/>
    <property type="match status" value="1"/>
</dbReference>
<dbReference type="AlphaFoldDB" id="A0A0S4KS12"/>
<dbReference type="Pfam" id="PF06470">
    <property type="entry name" value="SMC_hinge"/>
    <property type="match status" value="1"/>
</dbReference>
<evidence type="ECO:0000256" key="3">
    <source>
        <dbReference type="ARBA" id="ARBA00022840"/>
    </source>
</evidence>
<dbReference type="InterPro" id="IPR027417">
    <property type="entry name" value="P-loop_NTPase"/>
</dbReference>
<dbReference type="GO" id="GO:0005694">
    <property type="term" value="C:chromosome"/>
    <property type="evidence" value="ECO:0007669"/>
    <property type="project" value="InterPro"/>
</dbReference>
<dbReference type="Gene3D" id="3.40.50.300">
    <property type="entry name" value="P-loop containing nucleotide triphosphate hydrolases"/>
    <property type="match status" value="2"/>
</dbReference>
<dbReference type="InterPro" id="IPR036277">
    <property type="entry name" value="SMC_hinge_sf"/>
</dbReference>
<evidence type="ECO:0000313" key="9">
    <source>
        <dbReference type="EMBL" id="CUQ66543.1"/>
    </source>
</evidence>
<dbReference type="GO" id="GO:0007062">
    <property type="term" value="P:sister chromatid cohesion"/>
    <property type="evidence" value="ECO:0007669"/>
    <property type="project" value="InterPro"/>
</dbReference>
<feature type="domain" description="SMC hinge" evidence="8">
    <location>
        <begin position="532"/>
        <end position="653"/>
    </location>
</feature>
<feature type="coiled-coil region" evidence="6">
    <location>
        <begin position="712"/>
        <end position="746"/>
    </location>
</feature>
<evidence type="ECO:0000313" key="10">
    <source>
        <dbReference type="Proteomes" id="UP000066284"/>
    </source>
</evidence>
<dbReference type="GO" id="GO:0006260">
    <property type="term" value="P:DNA replication"/>
    <property type="evidence" value="ECO:0007669"/>
    <property type="project" value="UniProtKB-UniRule"/>
</dbReference>
<dbReference type="CDD" id="cd03278">
    <property type="entry name" value="ABC_SMC_barmotin"/>
    <property type="match status" value="1"/>
</dbReference>
<feature type="coiled-coil region" evidence="6">
    <location>
        <begin position="178"/>
        <end position="226"/>
    </location>
</feature>
<dbReference type="GO" id="GO:0030261">
    <property type="term" value="P:chromosome condensation"/>
    <property type="evidence" value="ECO:0007669"/>
    <property type="project" value="InterPro"/>
</dbReference>
<comment type="function">
    <text evidence="6">Required for chromosome condensation and partitioning.</text>
</comment>
<evidence type="ECO:0000256" key="4">
    <source>
        <dbReference type="ARBA" id="ARBA00023054"/>
    </source>
</evidence>
<dbReference type="PIRSF" id="PIRSF005719">
    <property type="entry name" value="SMC"/>
    <property type="match status" value="1"/>
</dbReference>
<dbReference type="Proteomes" id="UP000066284">
    <property type="component" value="Chromosome 1"/>
</dbReference>
<evidence type="ECO:0000259" key="8">
    <source>
        <dbReference type="SMART" id="SM00968"/>
    </source>
</evidence>
<proteinExistence type="inferred from homology"/>
<dbReference type="RefSeq" id="WP_062484547.1">
    <property type="nucleotide sequence ID" value="NZ_LN885086.1"/>
</dbReference>
<comment type="subunit">
    <text evidence="6">Homodimer.</text>
</comment>
<reference evidence="10" key="1">
    <citation type="submission" date="2015-09" db="EMBL/GenBank/DDBJ databases">
        <authorList>
            <person name="Daims H."/>
        </authorList>
    </citation>
    <scope>NUCLEOTIDE SEQUENCE [LARGE SCALE GENOMIC DNA]</scope>
</reference>
<dbReference type="GO" id="GO:0016887">
    <property type="term" value="F:ATP hydrolysis activity"/>
    <property type="evidence" value="ECO:0007669"/>
    <property type="project" value="InterPro"/>
</dbReference>
<dbReference type="EMBL" id="LN885086">
    <property type="protein sequence ID" value="CUQ66543.1"/>
    <property type="molecule type" value="Genomic_DNA"/>
</dbReference>
<dbReference type="Gene3D" id="3.30.70.1620">
    <property type="match status" value="1"/>
</dbReference>
<dbReference type="Pfam" id="PF02463">
    <property type="entry name" value="SMC_N"/>
    <property type="match status" value="1"/>
</dbReference>
<keyword evidence="3 6" id="KW-0067">ATP-binding</keyword>
<dbReference type="OrthoDB" id="9808768at2"/>
<keyword evidence="2 6" id="KW-0547">Nucleotide-binding</keyword>
<dbReference type="GO" id="GO:0003677">
    <property type="term" value="F:DNA binding"/>
    <property type="evidence" value="ECO:0007669"/>
    <property type="project" value="UniProtKB-UniRule"/>
</dbReference>
<keyword evidence="1 6" id="KW-0963">Cytoplasm</keyword>
<evidence type="ECO:0000256" key="1">
    <source>
        <dbReference type="ARBA" id="ARBA00022490"/>
    </source>
</evidence>
<dbReference type="InterPro" id="IPR010935">
    <property type="entry name" value="SMC_hinge"/>
</dbReference>
<organism evidence="9 10">
    <name type="scientific">Candidatus Nitrospira inopinata</name>
    <dbReference type="NCBI Taxonomy" id="1715989"/>
    <lineage>
        <taxon>Bacteria</taxon>
        <taxon>Pseudomonadati</taxon>
        <taxon>Nitrospirota</taxon>
        <taxon>Nitrospiria</taxon>
        <taxon>Nitrospirales</taxon>
        <taxon>Nitrospiraceae</taxon>
        <taxon>Nitrospira</taxon>
    </lineage>
</organism>
<dbReference type="GO" id="GO:0005737">
    <property type="term" value="C:cytoplasm"/>
    <property type="evidence" value="ECO:0007669"/>
    <property type="project" value="UniProtKB-SubCell"/>
</dbReference>
<evidence type="ECO:0000256" key="2">
    <source>
        <dbReference type="ARBA" id="ARBA00022741"/>
    </source>
</evidence>
<feature type="coiled-coil region" evidence="6">
    <location>
        <begin position="339"/>
        <end position="426"/>
    </location>
</feature>
<dbReference type="NCBIfam" id="TIGR02168">
    <property type="entry name" value="SMC_prok_B"/>
    <property type="match status" value="1"/>
</dbReference>
<dbReference type="GO" id="GO:0007059">
    <property type="term" value="P:chromosome segregation"/>
    <property type="evidence" value="ECO:0007669"/>
    <property type="project" value="UniProtKB-UniRule"/>
</dbReference>
<accession>A0A0S4KS12</accession>
<sequence length="1229" mass="137177">MYLKSLDMLGFKSFVEGKIEFPEGVTAVVGPNGSGKSNVVDAILWVLGEQSTKTLRSEKMEDVIFNGTTLRKPLGMAEVSLTIGGLDRSSVKLEGSTGLPGQLTEFQELMITRRLYRNGESEYFINKTPCRLKDVRSLLLDTRAGSKGHTVIAQGQIDQILNASPRDRRELIEETAGIIRYKKQKAEALRKLDVTQQNLLRVRDVIAEVKKQLNSLERQARQARTYQALQQEARGLEVELLTREFRALRAGLAETETALASCDAKEASIAAEQARVAAELERIRLQAIATNEAIDRIRRAFSDVEHRQGQALTASEVARNRSQLFEQQRQQEAKELDDLAQVEKDLEASREAIEASLSEIGRELKDREAACAELDREVTRLVGQRETAAVEKDRGHQELLRLAVQVANAEQALAQLALRLDEAAKRETLLGSDLADALAQRAAVNVQRESLRLEQGEAGKLVESLREHQELTRRTAAQVAEELRALDEVILRRSEEAAAVDSRLNALQGLVREEMGYGRQGSDEATALKSCGGVGDALAEWLTVPSGLDRAVEAFLGERVHGWVVDEPAVATRAVEFLQEKSLGRGTFIPKQPRWGRAGGRVEEWWTAMAGQPGVLGRAVDLIQTEGDLLAARDSLFDRVVFVESLHDALRFWEQRMWSDQRGPILVTRAGEIVDASGIISGGQAREDRGLLERRREVVDLQRERMVIATALERDKQRRLELQVKAEELSAQMKRVTDDLRGAEMRELALRKDDEASNQVSADLDLKVKHIEADISRNKAAGERYAEEKRAIETQLQQWMIEKADREITLAHMQDRLVEIDGQGRALQERLTEARLLLEGLRAKQEHEQADRARVTQQQTEMNRRRQSLTQHLQELARAIQDSREEQARQEAVFRELSASAAQLSADLASAQERQAQELSVRQTLESGAEEIRRELAAVREARMGVKVRRAQLQTQLNMVESTLSGTYQLEPRTLADGQPTSGDPVAEESESAAPSLARGSDDEIKEQLQKLRERLDRMGPINLAAIREHEELEQRHAFLSTQEEDLSNSIGSLKAIIQRINRTTKDMFASTFEDLQQKFGEVFGQFFPGGRAELRLVEEPPSEDAGEPGDQEPGIDIVAQPPGKRLKSITMLSGGEKTLTAMALLFASFLIRPTPFCLLDEIDAPLDEENIGRFTAVLRDLSQNAQFLVVTHNKRTMAIADSLFGVTMEEPGVSKLVSVRLADLQPTA</sequence>
<protein>
    <recommendedName>
        <fullName evidence="6">Chromosome partition protein Smc</fullName>
    </recommendedName>
</protein>
<dbReference type="InterPro" id="IPR011890">
    <property type="entry name" value="SMC_prok"/>
</dbReference>
<dbReference type="SUPFAM" id="SSF75553">
    <property type="entry name" value="Smc hinge domain"/>
    <property type="match status" value="1"/>
</dbReference>
<name>A0A0S4KS12_9BACT</name>
<dbReference type="InterPro" id="IPR003395">
    <property type="entry name" value="RecF/RecN/SMC_N"/>
</dbReference>
<comment type="similarity">
    <text evidence="6">Belongs to the SMC family.</text>
</comment>